<keyword evidence="3" id="KW-1185">Reference proteome</keyword>
<feature type="compositionally biased region" description="Low complexity" evidence="1">
    <location>
        <begin position="87"/>
        <end position="97"/>
    </location>
</feature>
<proteinExistence type="predicted"/>
<feature type="compositionally biased region" description="Low complexity" evidence="1">
    <location>
        <begin position="124"/>
        <end position="139"/>
    </location>
</feature>
<feature type="non-terminal residue" evidence="2">
    <location>
        <position position="155"/>
    </location>
</feature>
<reference evidence="2" key="1">
    <citation type="journal article" date="2020" name="Stud. Mycol.">
        <title>101 Dothideomycetes genomes: a test case for predicting lifestyles and emergence of pathogens.</title>
        <authorList>
            <person name="Haridas S."/>
            <person name="Albert R."/>
            <person name="Binder M."/>
            <person name="Bloem J."/>
            <person name="Labutti K."/>
            <person name="Salamov A."/>
            <person name="Andreopoulos B."/>
            <person name="Baker S."/>
            <person name="Barry K."/>
            <person name="Bills G."/>
            <person name="Bluhm B."/>
            <person name="Cannon C."/>
            <person name="Castanera R."/>
            <person name="Culley D."/>
            <person name="Daum C."/>
            <person name="Ezra D."/>
            <person name="Gonzalez J."/>
            <person name="Henrissat B."/>
            <person name="Kuo A."/>
            <person name="Liang C."/>
            <person name="Lipzen A."/>
            <person name="Lutzoni F."/>
            <person name="Magnuson J."/>
            <person name="Mondo S."/>
            <person name="Nolan M."/>
            <person name="Ohm R."/>
            <person name="Pangilinan J."/>
            <person name="Park H.-J."/>
            <person name="Ramirez L."/>
            <person name="Alfaro M."/>
            <person name="Sun H."/>
            <person name="Tritt A."/>
            <person name="Yoshinaga Y."/>
            <person name="Zwiers L.-H."/>
            <person name="Turgeon B."/>
            <person name="Goodwin S."/>
            <person name="Spatafora J."/>
            <person name="Crous P."/>
            <person name="Grigoriev I."/>
        </authorList>
    </citation>
    <scope>NUCLEOTIDE SEQUENCE</scope>
    <source>
        <strain evidence="2">HMLAC05119</strain>
    </source>
</reference>
<feature type="compositionally biased region" description="Polar residues" evidence="1">
    <location>
        <begin position="13"/>
        <end position="24"/>
    </location>
</feature>
<feature type="compositionally biased region" description="Low complexity" evidence="1">
    <location>
        <begin position="1"/>
        <end position="12"/>
    </location>
</feature>
<feature type="non-terminal residue" evidence="2">
    <location>
        <position position="1"/>
    </location>
</feature>
<feature type="compositionally biased region" description="Polar residues" evidence="1">
    <location>
        <begin position="44"/>
        <end position="63"/>
    </location>
</feature>
<dbReference type="Proteomes" id="UP000800096">
    <property type="component" value="Unassembled WGS sequence"/>
</dbReference>
<dbReference type="EMBL" id="ML979132">
    <property type="protein sequence ID" value="KAF1921723.1"/>
    <property type="molecule type" value="Genomic_DNA"/>
</dbReference>
<evidence type="ECO:0000313" key="2">
    <source>
        <dbReference type="EMBL" id="KAF1921723.1"/>
    </source>
</evidence>
<organism evidence="2 3">
    <name type="scientific">Ampelomyces quisqualis</name>
    <name type="common">Powdery mildew agent</name>
    <dbReference type="NCBI Taxonomy" id="50730"/>
    <lineage>
        <taxon>Eukaryota</taxon>
        <taxon>Fungi</taxon>
        <taxon>Dikarya</taxon>
        <taxon>Ascomycota</taxon>
        <taxon>Pezizomycotina</taxon>
        <taxon>Dothideomycetes</taxon>
        <taxon>Pleosporomycetidae</taxon>
        <taxon>Pleosporales</taxon>
        <taxon>Pleosporineae</taxon>
        <taxon>Phaeosphaeriaceae</taxon>
        <taxon>Ampelomyces</taxon>
    </lineage>
</organism>
<gene>
    <name evidence="2" type="ORF">BDU57DRAFT_408657</name>
</gene>
<accession>A0A6A5R265</accession>
<feature type="region of interest" description="Disordered" evidence="1">
    <location>
        <begin position="1"/>
        <end position="155"/>
    </location>
</feature>
<sequence length="155" mass="15263">VTVTSKETVTVTAGQTEPTGNTELPGSGYPTQPEADTPAGDNATPVQPSTTPSPLYPINNGTNPFPVGSTGFVTSTKPSIPVGTGIPTSPDSSSTPDYSLVSEVPTKPTPTPAGHESGSGYGEAPAVPSASSTVPSDVTKPAPTPAGHESGSGYG</sequence>
<evidence type="ECO:0000313" key="3">
    <source>
        <dbReference type="Proteomes" id="UP000800096"/>
    </source>
</evidence>
<evidence type="ECO:0000256" key="1">
    <source>
        <dbReference type="SAM" id="MobiDB-lite"/>
    </source>
</evidence>
<name>A0A6A5R265_AMPQU</name>
<protein>
    <submittedName>
        <fullName evidence="2">Uncharacterized protein</fullName>
    </submittedName>
</protein>
<dbReference type="OrthoDB" id="3923593at2759"/>
<dbReference type="AlphaFoldDB" id="A0A6A5R265"/>